<dbReference type="InterPro" id="IPR036322">
    <property type="entry name" value="WD40_repeat_dom_sf"/>
</dbReference>
<dbReference type="PANTHER" id="PTHR44472:SF1">
    <property type="entry name" value="DDB1 AND CUL4 ASSOCIATED FACTOR 4"/>
    <property type="match status" value="1"/>
</dbReference>
<proteinExistence type="predicted"/>
<dbReference type="PANTHER" id="PTHR44472">
    <property type="entry name" value="DDB1- AND CUL4-ASSOCIATED FACTOR 4-RELATED"/>
    <property type="match status" value="1"/>
</dbReference>
<evidence type="ECO:0000256" key="1">
    <source>
        <dbReference type="ARBA" id="ARBA00022574"/>
    </source>
</evidence>
<evidence type="ECO:0000256" key="3">
    <source>
        <dbReference type="SAM" id="Coils"/>
    </source>
</evidence>
<evidence type="ECO:0000313" key="5">
    <source>
        <dbReference type="Proteomes" id="UP001056384"/>
    </source>
</evidence>
<dbReference type="EMBL" id="CP099419">
    <property type="protein sequence ID" value="USW50023.1"/>
    <property type="molecule type" value="Genomic_DNA"/>
</dbReference>
<keyword evidence="5" id="KW-1185">Reference proteome</keyword>
<evidence type="ECO:0000313" key="4">
    <source>
        <dbReference type="EMBL" id="USW50023.1"/>
    </source>
</evidence>
<gene>
    <name evidence="4" type="ORF">Slin15195_G033420</name>
</gene>
<dbReference type="GO" id="GO:0080008">
    <property type="term" value="C:Cul4-RING E3 ubiquitin ligase complex"/>
    <property type="evidence" value="ECO:0007669"/>
    <property type="project" value="TreeGrafter"/>
</dbReference>
<name>A0A9Q9APU9_9PEZI</name>
<keyword evidence="3" id="KW-0175">Coiled coil</keyword>
<protein>
    <submittedName>
        <fullName evidence="4">WD40/YVTN repeat-like-containing domain superfamily</fullName>
    </submittedName>
</protein>
<dbReference type="InterPro" id="IPR052254">
    <property type="entry name" value="CUL4-DDB1_E3_ligase_receptor"/>
</dbReference>
<organism evidence="4 5">
    <name type="scientific">Septoria linicola</name>
    <dbReference type="NCBI Taxonomy" id="215465"/>
    <lineage>
        <taxon>Eukaryota</taxon>
        <taxon>Fungi</taxon>
        <taxon>Dikarya</taxon>
        <taxon>Ascomycota</taxon>
        <taxon>Pezizomycotina</taxon>
        <taxon>Dothideomycetes</taxon>
        <taxon>Dothideomycetidae</taxon>
        <taxon>Mycosphaerellales</taxon>
        <taxon>Mycosphaerellaceae</taxon>
        <taxon>Septoria</taxon>
    </lineage>
</organism>
<reference evidence="4" key="1">
    <citation type="submission" date="2022-06" db="EMBL/GenBank/DDBJ databases">
        <title>Complete genome sequences of two strains of the flax pathogen Septoria linicola.</title>
        <authorList>
            <person name="Lapalu N."/>
            <person name="Simon A."/>
            <person name="Demenou B."/>
            <person name="Paumier D."/>
            <person name="Guillot M.-P."/>
            <person name="Gout L."/>
            <person name="Valade R."/>
        </authorList>
    </citation>
    <scope>NUCLEOTIDE SEQUENCE</scope>
    <source>
        <strain evidence="4">SE15195</strain>
    </source>
</reference>
<sequence length="441" mass="49393">MNRGGIPGFYYDEEKKKYFKITANYAAPVNAKYSKSNVKREEQEKRALKKRKLDERQLRKQTVHQASALRSGLLQTTLQRELGNLRYASLCRSRNDSLVSGLEYRQIVPRVKGFNKCPTITDAHYASDRSCMLLAATHSAGASCVYSYDWEDDVGGVQNLTEKRPLVALPGVFVTMQHIDSTLLLVSNTSHAIQYYLGPSDPAERTESTLFPTANLQNTVNTVHACAFDHATHNIAFAGTGLLVVNGMSPGYIGRCSFGETKESFAVTWLQPNVLAYGLQTEISKRPSQHTVCLWDVRVGYEPSPANSSTRLKRRNRVTGVATVANNDHHLLVSSNLDISLYDLRMHAADGPPLLSIPHTSAGPRFNFAVQDDLIAAVDEQYKVKVYSFQTGRHLRTLQRDLPACSYGPPLQQLRWQENRRGSPYLQACADSIVHKWEWSD</sequence>
<dbReference type="Gene3D" id="2.130.10.10">
    <property type="entry name" value="YVTN repeat-like/Quinoprotein amine dehydrogenase"/>
    <property type="match status" value="1"/>
</dbReference>
<evidence type="ECO:0000256" key="2">
    <source>
        <dbReference type="ARBA" id="ARBA00022737"/>
    </source>
</evidence>
<keyword evidence="1" id="KW-0853">WD repeat</keyword>
<dbReference type="Proteomes" id="UP001056384">
    <property type="component" value="Chromosome 2"/>
</dbReference>
<dbReference type="SUPFAM" id="SSF50978">
    <property type="entry name" value="WD40 repeat-like"/>
    <property type="match status" value="1"/>
</dbReference>
<keyword evidence="2" id="KW-0677">Repeat</keyword>
<accession>A0A9Q9APU9</accession>
<feature type="coiled-coil region" evidence="3">
    <location>
        <begin position="31"/>
        <end position="58"/>
    </location>
</feature>
<dbReference type="AlphaFoldDB" id="A0A9Q9APU9"/>
<dbReference type="InterPro" id="IPR015943">
    <property type="entry name" value="WD40/YVTN_repeat-like_dom_sf"/>
</dbReference>